<dbReference type="SUPFAM" id="SSF69318">
    <property type="entry name" value="Integrin alpha N-terminal domain"/>
    <property type="match status" value="1"/>
</dbReference>
<proteinExistence type="predicted"/>
<name>A0ABT8C4K8_9BACT</name>
<gene>
    <name evidence="3" type="ORF">QWZ15_04285</name>
</gene>
<keyword evidence="4" id="KW-1185">Reference proteome</keyword>
<feature type="domain" description="Secretion system C-terminal sorting" evidence="2">
    <location>
        <begin position="635"/>
        <end position="699"/>
    </location>
</feature>
<keyword evidence="1" id="KW-0732">Signal</keyword>
<dbReference type="EMBL" id="JAUFQS010000004">
    <property type="protein sequence ID" value="MDN3687037.1"/>
    <property type="molecule type" value="Genomic_DNA"/>
</dbReference>
<dbReference type="RefSeq" id="WP_163383931.1">
    <property type="nucleotide sequence ID" value="NZ_JAUFQS010000004.1"/>
</dbReference>
<dbReference type="Gene3D" id="2.130.10.130">
    <property type="entry name" value="Integrin alpha, N-terminal"/>
    <property type="match status" value="1"/>
</dbReference>
<dbReference type="InterPro" id="IPR026444">
    <property type="entry name" value="Secre_tail"/>
</dbReference>
<sequence length="710" mass="79656">MRRTYLLLFLAIGLVIKTQSQDVFQIDSNIRVISTAEEELTMPFAGGINAAQFQQFDLDDDGVEELVIWDINAGRIHAYEKTDTGYGYFRGAEYYFPEDVNGFLLLTDFDQDGKKDLFTGSPFGIKAYRNTSTGEGPFPNWEVAEEFLRLENGSNLTANILDVPLIEDLDGDGDLDVLTFNFATGDYLEYYRNSSVERSGAPGIDGFASAVNRWGNFEFCGCDAISFGVTCGGQPITENFPPTSLRTMHSGGHTLLYQDFNKDGTRDLLIGQDLCQTLYFLPNKATDNEPLFETFSKSLPDFGTLPEFPIFHSAFPLEEKLVVSSHSSEPALNSGADFSESVYLLQPGQSDPVETSAFLQEQMLDFGENSRPYFTGNRLQGNLYVGANLLTNKGVQGRIFEFELKDNTLRLINDDHMELSKTTVLEPGYQQFTNASGKAFHVLSVEVYTNQIPEKKLWISPFSSPEERIEISLPEFTLRGSDQVYLFHDSRDNYLLLARQTGELVLFSISGDIVPEVKLLEREFLNFADNPVSRNLSVAVSSGPQPHLVAIDQRGVLYAAADILGMPEITPVSIQVKEQTFENTRYGRNTWLSFVPGLLGEEADLIVGNRAGGLEYLSRIQNPDNEFPERMDALVFPNPSNGKKIQLIVNQPNVILSVYDSNGKLIKSGFELTENERNEIELWGFPPGLYMLEFVAPNHPRLYKKLWLRR</sequence>
<evidence type="ECO:0000313" key="3">
    <source>
        <dbReference type="EMBL" id="MDN3687037.1"/>
    </source>
</evidence>
<reference evidence="4" key="1">
    <citation type="journal article" date="2019" name="Int. J. Syst. Evol. Microbiol.">
        <title>The Global Catalogue of Microorganisms (GCM) 10K type strain sequencing project: providing services to taxonomists for standard genome sequencing and annotation.</title>
        <authorList>
            <consortium name="The Broad Institute Genomics Platform"/>
            <consortium name="The Broad Institute Genome Sequencing Center for Infectious Disease"/>
            <person name="Wu L."/>
            <person name="Ma J."/>
        </authorList>
    </citation>
    <scope>NUCLEOTIDE SEQUENCE [LARGE SCALE GENOMIC DNA]</scope>
    <source>
        <strain evidence="4">CECT 7706</strain>
    </source>
</reference>
<comment type="caution">
    <text evidence="3">The sequence shown here is derived from an EMBL/GenBank/DDBJ whole genome shotgun (WGS) entry which is preliminary data.</text>
</comment>
<evidence type="ECO:0000313" key="4">
    <source>
        <dbReference type="Proteomes" id="UP001236663"/>
    </source>
</evidence>
<dbReference type="Proteomes" id="UP001236663">
    <property type="component" value="Unassembled WGS sequence"/>
</dbReference>
<dbReference type="Pfam" id="PF13517">
    <property type="entry name" value="FG-GAP_3"/>
    <property type="match status" value="1"/>
</dbReference>
<organism evidence="3 4">
    <name type="scientific">Cyclobacterium jeungdonense</name>
    <dbReference type="NCBI Taxonomy" id="708087"/>
    <lineage>
        <taxon>Bacteria</taxon>
        <taxon>Pseudomonadati</taxon>
        <taxon>Bacteroidota</taxon>
        <taxon>Cytophagia</taxon>
        <taxon>Cytophagales</taxon>
        <taxon>Cyclobacteriaceae</taxon>
        <taxon>Cyclobacterium</taxon>
    </lineage>
</organism>
<dbReference type="Pfam" id="PF18962">
    <property type="entry name" value="Por_Secre_tail"/>
    <property type="match status" value="1"/>
</dbReference>
<accession>A0ABT8C4K8</accession>
<dbReference type="NCBIfam" id="TIGR04183">
    <property type="entry name" value="Por_Secre_tail"/>
    <property type="match status" value="1"/>
</dbReference>
<dbReference type="InterPro" id="IPR013517">
    <property type="entry name" value="FG-GAP"/>
</dbReference>
<dbReference type="InterPro" id="IPR028994">
    <property type="entry name" value="Integrin_alpha_N"/>
</dbReference>
<evidence type="ECO:0000259" key="2">
    <source>
        <dbReference type="Pfam" id="PF18962"/>
    </source>
</evidence>
<protein>
    <submittedName>
        <fullName evidence="3">FG-GAP-like repeat-containing protein</fullName>
    </submittedName>
</protein>
<evidence type="ECO:0000256" key="1">
    <source>
        <dbReference type="ARBA" id="ARBA00022729"/>
    </source>
</evidence>